<evidence type="ECO:0000256" key="4">
    <source>
        <dbReference type="SAM" id="SignalP"/>
    </source>
</evidence>
<feature type="chain" id="PRO_5046695991" evidence="4">
    <location>
        <begin position="26"/>
        <end position="318"/>
    </location>
</feature>
<keyword evidence="3 4" id="KW-0732">Signal</keyword>
<name>A0ABP7CG45_9MICC</name>
<dbReference type="EMBL" id="BAABEO010000017">
    <property type="protein sequence ID" value="GAA3686981.1"/>
    <property type="molecule type" value="Genomic_DNA"/>
</dbReference>
<evidence type="ECO:0000259" key="5">
    <source>
        <dbReference type="Pfam" id="PF09084"/>
    </source>
</evidence>
<proteinExistence type="inferred from homology"/>
<dbReference type="PANTHER" id="PTHR30024:SF47">
    <property type="entry name" value="TAURINE-BINDING PERIPLASMIC PROTEIN"/>
    <property type="match status" value="1"/>
</dbReference>
<evidence type="ECO:0000313" key="7">
    <source>
        <dbReference type="Proteomes" id="UP001500752"/>
    </source>
</evidence>
<evidence type="ECO:0000256" key="3">
    <source>
        <dbReference type="ARBA" id="ARBA00022729"/>
    </source>
</evidence>
<comment type="similarity">
    <text evidence="2">Belongs to the bacterial solute-binding protein SsuA/TauA family.</text>
</comment>
<evidence type="ECO:0000313" key="6">
    <source>
        <dbReference type="EMBL" id="GAA3686981.1"/>
    </source>
</evidence>
<accession>A0ABP7CG45</accession>
<dbReference type="InterPro" id="IPR015168">
    <property type="entry name" value="SsuA/THI5"/>
</dbReference>
<dbReference type="Pfam" id="PF09084">
    <property type="entry name" value="NMT1"/>
    <property type="match status" value="1"/>
</dbReference>
<dbReference type="SUPFAM" id="SSF53850">
    <property type="entry name" value="Periplasmic binding protein-like II"/>
    <property type="match status" value="1"/>
</dbReference>
<protein>
    <submittedName>
        <fullName evidence="6">ABC transporter substrate-binding protein</fullName>
    </submittedName>
</protein>
<evidence type="ECO:0000256" key="2">
    <source>
        <dbReference type="ARBA" id="ARBA00010742"/>
    </source>
</evidence>
<evidence type="ECO:0000256" key="1">
    <source>
        <dbReference type="ARBA" id="ARBA00004418"/>
    </source>
</evidence>
<keyword evidence="7" id="KW-1185">Reference proteome</keyword>
<comment type="caution">
    <text evidence="6">The sequence shown here is derived from an EMBL/GenBank/DDBJ whole genome shotgun (WGS) entry which is preliminary data.</text>
</comment>
<dbReference type="PANTHER" id="PTHR30024">
    <property type="entry name" value="ALIPHATIC SULFONATES-BINDING PROTEIN-RELATED"/>
    <property type="match status" value="1"/>
</dbReference>
<feature type="domain" description="SsuA/THI5-like" evidence="5">
    <location>
        <begin position="43"/>
        <end position="260"/>
    </location>
</feature>
<dbReference type="Proteomes" id="UP001500752">
    <property type="component" value="Unassembled WGS sequence"/>
</dbReference>
<feature type="signal peptide" evidence="4">
    <location>
        <begin position="1"/>
        <end position="25"/>
    </location>
</feature>
<sequence>MVAGVAAAVALLMALAGCGVGQGSAVTVGEHDVIRVGVIPVADFAPVYIAIDTGLFAEEGLTVKAQVMQNAAAIAPAVINGQLHFGTSAQTPFLTATQKGLPLKAVANSADTGTGPADDASALMVAAGSSINRPRDLEGKVVAVNALNSIIHVAAAASVREDGGDPAKVSFVAMPLPEMAQAVAGGRVDAASLVEPFVAAGASLGNRTIAYPYTTAFKHEATYGLVFAAGPFIDKNPAIVRKFVSALGKASDIAANDPDEVRRVLVKYGKLKPETAEAMRLPHFSNRLDATALTEAADLMADLGFLPEPVATEGLVWK</sequence>
<organism evidence="6 7">
    <name type="scientific">Arthrobacter ginkgonis</name>
    <dbReference type="NCBI Taxonomy" id="1630594"/>
    <lineage>
        <taxon>Bacteria</taxon>
        <taxon>Bacillati</taxon>
        <taxon>Actinomycetota</taxon>
        <taxon>Actinomycetes</taxon>
        <taxon>Micrococcales</taxon>
        <taxon>Micrococcaceae</taxon>
        <taxon>Arthrobacter</taxon>
    </lineage>
</organism>
<comment type="subcellular location">
    <subcellularLocation>
        <location evidence="1">Periplasm</location>
    </subcellularLocation>
</comment>
<reference evidence="7" key="1">
    <citation type="journal article" date="2019" name="Int. J. Syst. Evol. Microbiol.">
        <title>The Global Catalogue of Microorganisms (GCM) 10K type strain sequencing project: providing services to taxonomists for standard genome sequencing and annotation.</title>
        <authorList>
            <consortium name="The Broad Institute Genomics Platform"/>
            <consortium name="The Broad Institute Genome Sequencing Center for Infectious Disease"/>
            <person name="Wu L."/>
            <person name="Ma J."/>
        </authorList>
    </citation>
    <scope>NUCLEOTIDE SEQUENCE [LARGE SCALE GENOMIC DNA]</scope>
    <source>
        <strain evidence="7">JCM 30742</strain>
    </source>
</reference>
<gene>
    <name evidence="6" type="ORF">GCM10023081_25400</name>
</gene>
<dbReference type="Gene3D" id="3.40.190.10">
    <property type="entry name" value="Periplasmic binding protein-like II"/>
    <property type="match status" value="2"/>
</dbReference>